<dbReference type="GO" id="GO:0046872">
    <property type="term" value="F:metal ion binding"/>
    <property type="evidence" value="ECO:0007669"/>
    <property type="project" value="UniProtKB-KW"/>
</dbReference>
<dbReference type="OrthoDB" id="9759982at2"/>
<accession>D5EN99</accession>
<evidence type="ECO:0000256" key="2">
    <source>
        <dbReference type="ARBA" id="ARBA00022723"/>
    </source>
</evidence>
<dbReference type="SUPFAM" id="SSF49785">
    <property type="entry name" value="Galactose-binding domain-like"/>
    <property type="match status" value="1"/>
</dbReference>
<dbReference type="InterPro" id="IPR039650">
    <property type="entry name" value="HdrA-like"/>
</dbReference>
<dbReference type="Pfam" id="PF12831">
    <property type="entry name" value="FAD_oxidored"/>
    <property type="match status" value="1"/>
</dbReference>
<dbReference type="Gene3D" id="2.60.120.200">
    <property type="match status" value="1"/>
</dbReference>
<organism evidence="10 11">
    <name type="scientific">Coraliomargarita akajimensis (strain DSM 45221 / IAM 15411 / JCM 23193 / KCTC 12865 / 04OKA010-24)</name>
    <dbReference type="NCBI Taxonomy" id="583355"/>
    <lineage>
        <taxon>Bacteria</taxon>
        <taxon>Pseudomonadati</taxon>
        <taxon>Verrucomicrobiota</taxon>
        <taxon>Opitutia</taxon>
        <taxon>Puniceicoccales</taxon>
        <taxon>Coraliomargaritaceae</taxon>
        <taxon>Coraliomargarita</taxon>
    </lineage>
</organism>
<evidence type="ECO:0000313" key="10">
    <source>
        <dbReference type="EMBL" id="ADE53534.1"/>
    </source>
</evidence>
<dbReference type="Pfam" id="PF22633">
    <property type="entry name" value="F5_F8_type_C_2"/>
    <property type="match status" value="1"/>
</dbReference>
<protein>
    <submittedName>
        <fullName evidence="10">Coagulation factor 5/8 type domain protein</fullName>
    </submittedName>
</protein>
<evidence type="ECO:0000256" key="5">
    <source>
        <dbReference type="ARBA" id="ARBA00023004"/>
    </source>
</evidence>
<dbReference type="InterPro" id="IPR006558">
    <property type="entry name" value="LamG-like"/>
</dbReference>
<dbReference type="GO" id="GO:0051539">
    <property type="term" value="F:4 iron, 4 sulfur cluster binding"/>
    <property type="evidence" value="ECO:0007669"/>
    <property type="project" value="UniProtKB-KW"/>
</dbReference>
<feature type="domain" description="F5/8 type C" evidence="9">
    <location>
        <begin position="984"/>
        <end position="1150"/>
    </location>
</feature>
<proteinExistence type="predicted"/>
<dbReference type="AlphaFoldDB" id="D5EN99"/>
<keyword evidence="3 8" id="KW-0732">Signal</keyword>
<dbReference type="Gene3D" id="2.60.120.260">
    <property type="entry name" value="Galactose-binding domain-like"/>
    <property type="match status" value="2"/>
</dbReference>
<dbReference type="HOGENOM" id="CLU_299117_0_0_0"/>
<keyword evidence="11" id="KW-1185">Reference proteome</keyword>
<dbReference type="InterPro" id="IPR000421">
    <property type="entry name" value="FA58C"/>
</dbReference>
<keyword evidence="2" id="KW-0479">Metal-binding</keyword>
<gene>
    <name evidence="10" type="ordered locus">Caka_0509</name>
</gene>
<dbReference type="InterPro" id="IPR013320">
    <property type="entry name" value="ConA-like_dom_sf"/>
</dbReference>
<evidence type="ECO:0000256" key="7">
    <source>
        <dbReference type="ARBA" id="ARBA00023157"/>
    </source>
</evidence>
<name>D5EN99_CORAD</name>
<feature type="signal peptide" evidence="8">
    <location>
        <begin position="1"/>
        <end position="24"/>
    </location>
</feature>
<dbReference type="InterPro" id="IPR008979">
    <property type="entry name" value="Galactose-bd-like_sf"/>
</dbReference>
<reference evidence="10 11" key="1">
    <citation type="journal article" date="2010" name="Stand. Genomic Sci.">
        <title>Complete genome sequence of Coraliomargarita akajimensis type strain (04OKA010-24).</title>
        <authorList>
            <person name="Mavromatis K."/>
            <person name="Abt B."/>
            <person name="Brambilla E."/>
            <person name="Lapidus A."/>
            <person name="Copeland A."/>
            <person name="Deshpande S."/>
            <person name="Nolan M."/>
            <person name="Lucas S."/>
            <person name="Tice H."/>
            <person name="Cheng J.F."/>
            <person name="Han C."/>
            <person name="Detter J.C."/>
            <person name="Woyke T."/>
            <person name="Goodwin L."/>
            <person name="Pitluck S."/>
            <person name="Held B."/>
            <person name="Brettin T."/>
            <person name="Tapia R."/>
            <person name="Ivanova N."/>
            <person name="Mikhailova N."/>
            <person name="Pati A."/>
            <person name="Liolios K."/>
            <person name="Chen A."/>
            <person name="Palaniappan K."/>
            <person name="Land M."/>
            <person name="Hauser L."/>
            <person name="Chang Y.J."/>
            <person name="Jeffries C.D."/>
            <person name="Rohde M."/>
            <person name="Goker M."/>
            <person name="Bristow J."/>
            <person name="Eisen J.A."/>
            <person name="Markowitz V."/>
            <person name="Hugenholtz P."/>
            <person name="Klenk H.P."/>
            <person name="Kyrpides N.C."/>
        </authorList>
    </citation>
    <scope>NUCLEOTIDE SEQUENCE [LARGE SCALE GENOMIC DNA]</scope>
    <source>
        <strain evidence="11">DSM 45221 / IAM 15411 / JCM 23193 / KCTC 12865</strain>
    </source>
</reference>
<dbReference type="SUPFAM" id="SSF51905">
    <property type="entry name" value="FAD/NAD(P)-binding domain"/>
    <property type="match status" value="1"/>
</dbReference>
<keyword evidence="1" id="KW-0004">4Fe-4S</keyword>
<dbReference type="GO" id="GO:0016491">
    <property type="term" value="F:oxidoreductase activity"/>
    <property type="evidence" value="ECO:0007669"/>
    <property type="project" value="UniProtKB-KW"/>
</dbReference>
<keyword evidence="6" id="KW-0411">Iron-sulfur</keyword>
<evidence type="ECO:0000256" key="6">
    <source>
        <dbReference type="ARBA" id="ARBA00023014"/>
    </source>
</evidence>
<dbReference type="EMBL" id="CP001998">
    <property type="protein sequence ID" value="ADE53534.1"/>
    <property type="molecule type" value="Genomic_DNA"/>
</dbReference>
<dbReference type="SUPFAM" id="SSF49899">
    <property type="entry name" value="Concanavalin A-like lectins/glucanases"/>
    <property type="match status" value="1"/>
</dbReference>
<dbReference type="PANTHER" id="PTHR43498">
    <property type="entry name" value="FERREDOXIN:COB-COM HETERODISULFIDE REDUCTASE SUBUNIT A"/>
    <property type="match status" value="1"/>
</dbReference>
<evidence type="ECO:0000256" key="8">
    <source>
        <dbReference type="SAM" id="SignalP"/>
    </source>
</evidence>
<evidence type="ECO:0000313" key="11">
    <source>
        <dbReference type="Proteomes" id="UP000000925"/>
    </source>
</evidence>
<dbReference type="PANTHER" id="PTHR43498:SF1">
    <property type="entry name" value="COB--COM HETERODISULFIDE REDUCTASE IRON-SULFUR SUBUNIT A"/>
    <property type="match status" value="1"/>
</dbReference>
<dbReference type="SMART" id="SM00560">
    <property type="entry name" value="LamGL"/>
    <property type="match status" value="1"/>
</dbReference>
<evidence type="ECO:0000256" key="3">
    <source>
        <dbReference type="ARBA" id="ARBA00022729"/>
    </source>
</evidence>
<sequence length="1150" mass="127198">MKKTIPWFRSIALASVLMGSQALAAEDVRGLWQMDDGVDLDVTDSSGHANHGITRDGRWTAGAKKAGLQISGSWVECGNDASLDITDAISIEGWIKPWSPRFPDRPTLLAKQGAYALHLGPGKAASLTLYLDGKPVTLSSKHSDWKNGKWQHIAGTYDGSVMKLYVNGQLDNEKAVSGTIATSKAPVYIGSIKKRNAFIGTLDEVKLSASADSAEAVYASYDSGMWEIERAESRFNQYFSKAAAKRDPKAVVPGFVWIESEDFEDYGGWTMDTQFVPQMGSPYLLAPGFGYPVADATTSIELEESGTYKLWVRSRNWIPEHSPGKFVVSVNGRQGATTFGTADSAEWVWQDGGEFELSKGAVELAIKDLTGYYGRCDAILLTKDLSYTPPVELADYKAERDRLTGKDTDIEFVGDYDVIVVGGGAAGANAAIAAARTGAKTALIQDRPMLGGNNSAELGVPILGPADYGKKNAREAGLNEEIGRYRSYNFLSKWGTGAEHIAAQEENLTVFYNRHVFDAEMEGQRIQAVKAFDMITTEVTRYTATQFIDCTGDGWLGYYAGAEYRLGREAKSEFGESLAPEEADTLTMSGSIFGGSILGYKNKDTKEPYTMDGPAWLWDLSDNTEALEARKGVENTYKSGTWWHENRNNVDDLWDPEGARDGLIRVSLSYVYWVKNHSNMKDKAENFMIEVIPTNNAKRETRRLVGDHILTQDDILDAVLFEDRICYGGWGLDIHHPDGIFSKEGPFDFNEHTPWHSVPFRILYSKNIDNLLFAGRNVSCTHTALGSLRVQGTTGMMGQAVGTAAAMCVERDVDPRGLYQKYIGELQQQLLKDDQFIIDLKNQDSNDLALQAKVTASSMATQKGFGQNEVVPTGKPHALSFERAVMFASGELDTVGTVSVLLKSTNSSPTDVSLNVYGSYKFGDFKPNSHMGSATGKVPANGEHWVEFEINSDVKGKFIALYIPAVDGISWSLMETAPTGSCRAYKDAKGVWNVVQNQYYAFYLDSKITTKSAYEPSNATNGMARIVAEHTNMWKSDPTQAMPQWLQLDLGKKTAVNTIYVTFDTNLNQAKRATWEWKVTDRIVPESVKNYEVQVHNGSDWETVVKVEDNYQRRRIHEFPTVQVDKVRVLITKTNGDASARIYEVRLYNE</sequence>
<evidence type="ECO:0000259" key="9">
    <source>
        <dbReference type="PROSITE" id="PS50022"/>
    </source>
</evidence>
<feature type="chain" id="PRO_5003071615" evidence="8">
    <location>
        <begin position="25"/>
        <end position="1150"/>
    </location>
</feature>
<dbReference type="eggNOG" id="COG1053">
    <property type="taxonomic scope" value="Bacteria"/>
</dbReference>
<keyword evidence="5" id="KW-0408">Iron</keyword>
<evidence type="ECO:0000256" key="1">
    <source>
        <dbReference type="ARBA" id="ARBA00022485"/>
    </source>
</evidence>
<keyword evidence="7" id="KW-1015">Disulfide bond</keyword>
<evidence type="ECO:0000256" key="4">
    <source>
        <dbReference type="ARBA" id="ARBA00023002"/>
    </source>
</evidence>
<dbReference type="KEGG" id="caa:Caka_0509"/>
<dbReference type="InterPro" id="IPR036188">
    <property type="entry name" value="FAD/NAD-bd_sf"/>
</dbReference>
<dbReference type="Proteomes" id="UP000000925">
    <property type="component" value="Chromosome"/>
</dbReference>
<dbReference type="Gene3D" id="3.50.50.60">
    <property type="entry name" value="FAD/NAD(P)-binding domain"/>
    <property type="match status" value="1"/>
</dbReference>
<dbReference type="STRING" id="583355.Caka_0509"/>
<dbReference type="PROSITE" id="PS50022">
    <property type="entry name" value="FA58C_3"/>
    <property type="match status" value="1"/>
</dbReference>
<keyword evidence="4" id="KW-0560">Oxidoreductase</keyword>
<dbReference type="Pfam" id="PF13385">
    <property type="entry name" value="Laminin_G_3"/>
    <property type="match status" value="1"/>
</dbReference>
<dbReference type="RefSeq" id="WP_013042259.1">
    <property type="nucleotide sequence ID" value="NC_014008.1"/>
</dbReference>